<gene>
    <name evidence="12 15" type="primary">mraY</name>
    <name evidence="15" type="ORF">SBA5_50070</name>
</gene>
<name>A0A2N9LQE6_9BACT</name>
<dbReference type="EC" id="2.7.8.13" evidence="12 13"/>
<keyword evidence="7 12" id="KW-0573">Peptidoglycan synthesis</keyword>
<dbReference type="GO" id="GO:0046872">
    <property type="term" value="F:metal ion binding"/>
    <property type="evidence" value="ECO:0007669"/>
    <property type="project" value="UniProtKB-KW"/>
</dbReference>
<organism evidence="15 16">
    <name type="scientific">Candidatus Sulfuritelmatomonas gaucii</name>
    <dbReference type="NCBI Taxonomy" id="2043161"/>
    <lineage>
        <taxon>Bacteria</taxon>
        <taxon>Pseudomonadati</taxon>
        <taxon>Acidobacteriota</taxon>
        <taxon>Terriglobia</taxon>
        <taxon>Terriglobales</taxon>
        <taxon>Acidobacteriaceae</taxon>
        <taxon>Candidatus Sulfuritelmatomonas</taxon>
    </lineage>
</organism>
<dbReference type="GO" id="GO:0009252">
    <property type="term" value="P:peptidoglycan biosynthetic process"/>
    <property type="evidence" value="ECO:0007669"/>
    <property type="project" value="UniProtKB-UniRule"/>
</dbReference>
<feature type="transmembrane region" description="Helical" evidence="12">
    <location>
        <begin position="257"/>
        <end position="274"/>
    </location>
</feature>
<dbReference type="Proteomes" id="UP000239735">
    <property type="component" value="Unassembled WGS sequence"/>
</dbReference>
<dbReference type="CDD" id="cd06852">
    <property type="entry name" value="GT_MraY"/>
    <property type="match status" value="1"/>
</dbReference>
<feature type="transmembrane region" description="Helical" evidence="12">
    <location>
        <begin position="135"/>
        <end position="152"/>
    </location>
</feature>
<evidence type="ECO:0000256" key="13">
    <source>
        <dbReference type="NCBIfam" id="TIGR00445"/>
    </source>
</evidence>
<evidence type="ECO:0000256" key="8">
    <source>
        <dbReference type="ARBA" id="ARBA00022989"/>
    </source>
</evidence>
<keyword evidence="12" id="KW-1003">Cell membrane</keyword>
<comment type="cofactor">
    <cofactor evidence="12 14">
        <name>Mg(2+)</name>
        <dbReference type="ChEBI" id="CHEBI:18420"/>
    </cofactor>
</comment>
<evidence type="ECO:0000256" key="3">
    <source>
        <dbReference type="ARBA" id="ARBA00022618"/>
    </source>
</evidence>
<proteinExistence type="inferred from homology"/>
<dbReference type="NCBIfam" id="TIGR00445">
    <property type="entry name" value="mraY"/>
    <property type="match status" value="1"/>
</dbReference>
<dbReference type="PANTHER" id="PTHR22926:SF5">
    <property type="entry name" value="PHOSPHO-N-ACETYLMURAMOYL-PENTAPEPTIDE-TRANSFERASE HOMOLOG"/>
    <property type="match status" value="1"/>
</dbReference>
<dbReference type="GO" id="GO:0051301">
    <property type="term" value="P:cell division"/>
    <property type="evidence" value="ECO:0007669"/>
    <property type="project" value="UniProtKB-KW"/>
</dbReference>
<dbReference type="UniPathway" id="UPA00219"/>
<dbReference type="OrthoDB" id="9805475at2"/>
<comment type="function">
    <text evidence="12">Catalyzes the initial step of the lipid cycle reactions in the biosynthesis of the cell wall peptidoglycan: transfers peptidoglycan precursor phospho-MurNAc-pentapeptide from UDP-MurNAc-pentapeptide onto the lipid carrier undecaprenyl phosphate, yielding undecaprenyl-pyrophosphoryl-MurNAc-pentapeptide, known as lipid I.</text>
</comment>
<evidence type="ECO:0000256" key="9">
    <source>
        <dbReference type="ARBA" id="ARBA00023136"/>
    </source>
</evidence>
<evidence type="ECO:0000256" key="10">
    <source>
        <dbReference type="ARBA" id="ARBA00023306"/>
    </source>
</evidence>
<feature type="transmembrane region" description="Helical" evidence="12">
    <location>
        <begin position="98"/>
        <end position="115"/>
    </location>
</feature>
<evidence type="ECO:0000256" key="14">
    <source>
        <dbReference type="PIRSR" id="PIRSR600715-1"/>
    </source>
</evidence>
<keyword evidence="10 12" id="KW-0131">Cell cycle</keyword>
<comment type="pathway">
    <text evidence="12">Cell wall biogenesis; peptidoglycan biosynthesis.</text>
</comment>
<keyword evidence="4 12" id="KW-0808">Transferase</keyword>
<evidence type="ECO:0000256" key="7">
    <source>
        <dbReference type="ARBA" id="ARBA00022984"/>
    </source>
</evidence>
<dbReference type="GO" id="GO:0005886">
    <property type="term" value="C:plasma membrane"/>
    <property type="evidence" value="ECO:0007669"/>
    <property type="project" value="UniProtKB-SubCell"/>
</dbReference>
<dbReference type="InterPro" id="IPR000715">
    <property type="entry name" value="Glycosyl_transferase_4"/>
</dbReference>
<dbReference type="PROSITE" id="PS01348">
    <property type="entry name" value="MRAY_2"/>
    <property type="match status" value="1"/>
</dbReference>
<dbReference type="AlphaFoldDB" id="A0A2N9LQE6"/>
<keyword evidence="9 12" id="KW-0472">Membrane</keyword>
<protein>
    <recommendedName>
        <fullName evidence="12 13">Phospho-N-acetylmuramoyl-pentapeptide-transferase</fullName>
        <ecNumber evidence="12 13">2.7.8.13</ecNumber>
    </recommendedName>
    <alternativeName>
        <fullName evidence="12">UDP-MurNAc-pentapeptide phosphotransferase</fullName>
    </alternativeName>
</protein>
<keyword evidence="3 12" id="KW-0132">Cell division</keyword>
<evidence type="ECO:0000313" key="16">
    <source>
        <dbReference type="Proteomes" id="UP000239735"/>
    </source>
</evidence>
<evidence type="ECO:0000256" key="1">
    <source>
        <dbReference type="ARBA" id="ARBA00004141"/>
    </source>
</evidence>
<dbReference type="InterPro" id="IPR018480">
    <property type="entry name" value="PNAcMuramoyl-5peptid_Trfase_CS"/>
</dbReference>
<dbReference type="GO" id="GO:0071555">
    <property type="term" value="P:cell wall organization"/>
    <property type="evidence" value="ECO:0007669"/>
    <property type="project" value="UniProtKB-KW"/>
</dbReference>
<keyword evidence="12 14" id="KW-0479">Metal-binding</keyword>
<feature type="transmembrane region" description="Helical" evidence="12">
    <location>
        <begin position="356"/>
        <end position="375"/>
    </location>
</feature>
<sequence>MLYWLLYEKLFPFFHPFRIFRYLTFRTAFASLTALLIALFIGPWVIQKLREFQIGQFVREDGPQSHLKKTGTPTMGGVLIGIAILLPTVLWSDPANPFIWITVFSTFAFGAIGFADDYIKVVQRRNLGLTVRAKLFWQCMVGLLVAAALVAMDQFKLFSTRVSVPFIKSLRPDLLWHAWPSTIPHLALFAFVPFVIWVMLWLVGTSNAVNLTDGLDGLAIGCTIIAAAALAVLTYVSGHVVFADYLELQRMPMVGELTVFCGSMVGASIGFLWYNAHPAEIFMGDVGSLALGGAIGTVAIIIRQELLLPFIGGIFIIEAVSVLLQVGSYKLRKKRIFKMAPLHHHFEQLGWSESKIIVRFWIGALVFALFALTTLKLR</sequence>
<feature type="transmembrane region" description="Helical" evidence="12">
    <location>
        <begin position="20"/>
        <end position="46"/>
    </location>
</feature>
<dbReference type="GO" id="GO:0008963">
    <property type="term" value="F:phospho-N-acetylmuramoyl-pentapeptide-transferase activity"/>
    <property type="evidence" value="ECO:0007669"/>
    <property type="project" value="UniProtKB-UniRule"/>
</dbReference>
<dbReference type="GO" id="GO:0051992">
    <property type="term" value="F:UDP-N-acetylmuramoyl-L-alanyl-D-glutamyl-meso-2,6-diaminopimelyl-D-alanyl-D-alanine:undecaprenyl-phosphate transferase activity"/>
    <property type="evidence" value="ECO:0007669"/>
    <property type="project" value="RHEA"/>
</dbReference>
<keyword evidence="11 12" id="KW-0961">Cell wall biogenesis/degradation</keyword>
<comment type="subcellular location">
    <subcellularLocation>
        <location evidence="12">Cell membrane</location>
        <topology evidence="12">Multi-pass membrane protein</topology>
    </subcellularLocation>
    <subcellularLocation>
        <location evidence="1">Membrane</location>
        <topology evidence="1">Multi-pass membrane protein</topology>
    </subcellularLocation>
</comment>
<feature type="transmembrane region" description="Helical" evidence="12">
    <location>
        <begin position="74"/>
        <end position="92"/>
    </location>
</feature>
<evidence type="ECO:0000256" key="11">
    <source>
        <dbReference type="ARBA" id="ARBA00023316"/>
    </source>
</evidence>
<dbReference type="PANTHER" id="PTHR22926">
    <property type="entry name" value="PHOSPHO-N-ACETYLMURAMOYL-PENTAPEPTIDE-TRANSFERASE"/>
    <property type="match status" value="1"/>
</dbReference>
<keyword evidence="6 12" id="KW-0133">Cell shape</keyword>
<evidence type="ECO:0000256" key="12">
    <source>
        <dbReference type="HAMAP-Rule" id="MF_00038"/>
    </source>
</evidence>
<dbReference type="EMBL" id="OKRB01000108">
    <property type="protein sequence ID" value="SPE25481.1"/>
    <property type="molecule type" value="Genomic_DNA"/>
</dbReference>
<dbReference type="Pfam" id="PF00953">
    <property type="entry name" value="Glycos_transf_4"/>
    <property type="match status" value="1"/>
</dbReference>
<feature type="transmembrane region" description="Helical" evidence="12">
    <location>
        <begin position="183"/>
        <end position="203"/>
    </location>
</feature>
<evidence type="ECO:0000256" key="6">
    <source>
        <dbReference type="ARBA" id="ARBA00022960"/>
    </source>
</evidence>
<feature type="transmembrane region" description="Helical" evidence="12">
    <location>
        <begin position="215"/>
        <end position="237"/>
    </location>
</feature>
<dbReference type="InterPro" id="IPR003524">
    <property type="entry name" value="PNAcMuramoyl-5peptid_Trfase"/>
</dbReference>
<reference evidence="16" key="1">
    <citation type="submission" date="2018-02" db="EMBL/GenBank/DDBJ databases">
        <authorList>
            <person name="Hausmann B."/>
        </authorList>
    </citation>
    <scope>NUCLEOTIDE SEQUENCE [LARGE SCALE GENOMIC DNA]</scope>
    <source>
        <strain evidence="16">Peat soil MAG SbA5</strain>
    </source>
</reference>
<evidence type="ECO:0000256" key="4">
    <source>
        <dbReference type="ARBA" id="ARBA00022679"/>
    </source>
</evidence>
<comment type="catalytic activity">
    <reaction evidence="12">
        <text>UDP-N-acetyl-alpha-D-muramoyl-L-alanyl-gamma-D-glutamyl-meso-2,6-diaminopimeloyl-D-alanyl-D-alanine + di-trans,octa-cis-undecaprenyl phosphate = di-trans,octa-cis-undecaprenyl diphospho-N-acetyl-alpha-D-muramoyl-L-alanyl-D-glutamyl-meso-2,6-diaminopimeloyl-D-alanyl-D-alanine + UMP</text>
        <dbReference type="Rhea" id="RHEA:28386"/>
        <dbReference type="ChEBI" id="CHEBI:57865"/>
        <dbReference type="ChEBI" id="CHEBI:60392"/>
        <dbReference type="ChEBI" id="CHEBI:61386"/>
        <dbReference type="ChEBI" id="CHEBI:61387"/>
        <dbReference type="EC" id="2.7.8.13"/>
    </reaction>
</comment>
<evidence type="ECO:0000256" key="5">
    <source>
        <dbReference type="ARBA" id="ARBA00022692"/>
    </source>
</evidence>
<accession>A0A2N9LQE6</accession>
<feature type="transmembrane region" description="Helical" evidence="12">
    <location>
        <begin position="281"/>
        <end position="302"/>
    </location>
</feature>
<evidence type="ECO:0000313" key="15">
    <source>
        <dbReference type="EMBL" id="SPE25481.1"/>
    </source>
</evidence>
<comment type="similarity">
    <text evidence="2 12">Belongs to the glycosyltransferase 4 family. MraY subfamily.</text>
</comment>
<evidence type="ECO:0000256" key="2">
    <source>
        <dbReference type="ARBA" id="ARBA00005583"/>
    </source>
</evidence>
<keyword evidence="12 14" id="KW-0460">Magnesium</keyword>
<keyword evidence="5 12" id="KW-0812">Transmembrane</keyword>
<keyword evidence="8 12" id="KW-1133">Transmembrane helix</keyword>
<feature type="binding site" evidence="14">
    <location>
        <position position="285"/>
    </location>
    <ligand>
        <name>Mg(2+)</name>
        <dbReference type="ChEBI" id="CHEBI:18420"/>
    </ligand>
</feature>
<dbReference type="GO" id="GO:0008360">
    <property type="term" value="P:regulation of cell shape"/>
    <property type="evidence" value="ECO:0007669"/>
    <property type="project" value="UniProtKB-KW"/>
</dbReference>
<feature type="binding site" evidence="14">
    <location>
        <position position="210"/>
    </location>
    <ligand>
        <name>Mg(2+)</name>
        <dbReference type="ChEBI" id="CHEBI:18420"/>
    </ligand>
</feature>
<feature type="transmembrane region" description="Helical" evidence="12">
    <location>
        <begin position="308"/>
        <end position="329"/>
    </location>
</feature>
<dbReference type="HAMAP" id="MF_00038">
    <property type="entry name" value="MraY"/>
    <property type="match status" value="1"/>
</dbReference>